<dbReference type="OrthoDB" id="9797116at2"/>
<accession>A4XGT6</accession>
<dbReference type="Pfam" id="PF23400">
    <property type="entry name" value="CARF_Card1"/>
    <property type="match status" value="1"/>
</dbReference>
<dbReference type="InterPro" id="IPR011335">
    <property type="entry name" value="Restrct_endonuc-II-like"/>
</dbReference>
<dbReference type="InterPro" id="IPR056339">
    <property type="entry name" value="CARF_Card1"/>
</dbReference>
<gene>
    <name evidence="2" type="ordered locus">Csac_0484</name>
</gene>
<dbReference type="KEGG" id="csc:Csac_0484"/>
<reference evidence="2 3" key="1">
    <citation type="journal article" date="2008" name="Appl. Environ. Microbiol.">
        <title>Hydrogenomics of the extremely thermophilic bacterium Caldicellulosiruptor saccharolyticus.</title>
        <authorList>
            <person name="van de Werken H.J."/>
            <person name="Verhaart M.R."/>
            <person name="VanFossen A.L."/>
            <person name="Willquist K."/>
            <person name="Lewis D.L."/>
            <person name="Nichols J.D."/>
            <person name="Goorissen H.P."/>
            <person name="Mongodin E.F."/>
            <person name="Nelson K.E."/>
            <person name="van Niel E.W."/>
            <person name="Stams A.J."/>
            <person name="Ward D.E."/>
            <person name="de Vos W.M."/>
            <person name="van der Oost J."/>
            <person name="Kelly R.M."/>
            <person name="Kengen S.W."/>
        </authorList>
    </citation>
    <scope>NUCLEOTIDE SEQUENCE [LARGE SCALE GENOMIC DNA]</scope>
    <source>
        <strain evidence="3">ATCC 43494 / DSM 8903 / Tp8T 6331</strain>
    </source>
</reference>
<dbReference type="AlphaFoldDB" id="A4XGT6"/>
<dbReference type="SUPFAM" id="SSF52980">
    <property type="entry name" value="Restriction endonuclease-like"/>
    <property type="match status" value="1"/>
</dbReference>
<dbReference type="Gene3D" id="3.40.1350.10">
    <property type="match status" value="1"/>
</dbReference>
<dbReference type="HOGENOM" id="CLU_628411_0_0_9"/>
<dbReference type="Proteomes" id="UP000000256">
    <property type="component" value="Chromosome"/>
</dbReference>
<proteinExistence type="predicted"/>
<keyword evidence="3" id="KW-1185">Reference proteome</keyword>
<evidence type="ECO:0000313" key="3">
    <source>
        <dbReference type="Proteomes" id="UP000000256"/>
    </source>
</evidence>
<evidence type="ECO:0000259" key="1">
    <source>
        <dbReference type="Pfam" id="PF23400"/>
    </source>
</evidence>
<dbReference type="Gene3D" id="3.40.50.10770">
    <property type="entry name" value="Hypothetical protein VC1899 like domain (Restriction endonuclease-like)"/>
    <property type="match status" value="1"/>
</dbReference>
<dbReference type="GO" id="GO:0003676">
    <property type="term" value="F:nucleic acid binding"/>
    <property type="evidence" value="ECO:0007669"/>
    <property type="project" value="InterPro"/>
</dbReference>
<name>A4XGT6_CALS8</name>
<evidence type="ECO:0000313" key="2">
    <source>
        <dbReference type="EMBL" id="ABP66121.1"/>
    </source>
</evidence>
<protein>
    <recommendedName>
        <fullName evidence="1">Card1 CARF domain-containing protein</fullName>
    </recommendedName>
</protein>
<sequence length="451" mass="52542">MNSNKILFITVGTNPLPAYVVAKYFKDSFNNVVLISSEENRNIYQAGTRAYAEKIRDTLETNVEKYHIISLSNVANPAEIKRDLKKRLESNDILFSKDDIQKVHLNYTGGTKIMAVAVYNFLKEEYGDKFESSYLDARSYKLILEDGTVEPTFEDLREKVKIDIETLLKLHLYEVKRIESDEKYKKAFGEKYYSEIISEIEKIVNDDDKRGKYLEWTNKYFRKVFRYKDESNKEKLITTPTKLSEHLNKEENKKLIEDFESLTPEFIWDLLDKFPDGKKIITQRGKLWVPYRDSTKNKIEDTIKFLDGEWLELYVYNQIKDQLIKKGLLQKGNFGRSIIAVKSKEDGKEFEMDIFIIYGYQLIGISITTSTERHICKSKGFEVIHRARQIGGDESRAILVTGYKDPENPKSPKDLEEDLSYETGASTGKIIVFGPEDWKDIGQKILREVFS</sequence>
<organism evidence="2 3">
    <name type="scientific">Caldicellulosiruptor saccharolyticus (strain ATCC 43494 / DSM 8903 / Tp8T 6331)</name>
    <dbReference type="NCBI Taxonomy" id="351627"/>
    <lineage>
        <taxon>Bacteria</taxon>
        <taxon>Bacillati</taxon>
        <taxon>Bacillota</taxon>
        <taxon>Bacillota incertae sedis</taxon>
        <taxon>Caldicellulosiruptorales</taxon>
        <taxon>Caldicellulosiruptoraceae</taxon>
        <taxon>Caldicellulosiruptor</taxon>
    </lineage>
</organism>
<dbReference type="InterPro" id="IPR011856">
    <property type="entry name" value="tRNA_endonuc-like_dom_sf"/>
</dbReference>
<dbReference type="eggNOG" id="ENOG502Z86H">
    <property type="taxonomic scope" value="Bacteria"/>
</dbReference>
<feature type="domain" description="Card1 CARF" evidence="1">
    <location>
        <begin position="17"/>
        <end position="126"/>
    </location>
</feature>
<dbReference type="EMBL" id="CP000679">
    <property type="protein sequence ID" value="ABP66121.1"/>
    <property type="molecule type" value="Genomic_DNA"/>
</dbReference>
<dbReference type="STRING" id="351627.Csac_0484"/>